<keyword evidence="2" id="KW-1185">Reference proteome</keyword>
<proteinExistence type="predicted"/>
<organism evidence="1 2">
    <name type="scientific">Dokdonia ponticola</name>
    <dbReference type="NCBI Taxonomy" id="2041041"/>
    <lineage>
        <taxon>Bacteria</taxon>
        <taxon>Pseudomonadati</taxon>
        <taxon>Bacteroidota</taxon>
        <taxon>Flavobacteriia</taxon>
        <taxon>Flavobacteriales</taxon>
        <taxon>Flavobacteriaceae</taxon>
        <taxon>Dokdonia</taxon>
    </lineage>
</organism>
<reference evidence="2" key="1">
    <citation type="journal article" date="2019" name="Int. J. Syst. Evol. Microbiol.">
        <title>The Global Catalogue of Microorganisms (GCM) 10K type strain sequencing project: providing services to taxonomists for standard genome sequencing and annotation.</title>
        <authorList>
            <consortium name="The Broad Institute Genomics Platform"/>
            <consortium name="The Broad Institute Genome Sequencing Center for Infectious Disease"/>
            <person name="Wu L."/>
            <person name="Ma J."/>
        </authorList>
    </citation>
    <scope>NUCLEOTIDE SEQUENCE [LARGE SCALE GENOMIC DNA]</scope>
    <source>
        <strain evidence="2">YJ-61-S</strain>
    </source>
</reference>
<dbReference type="RefSeq" id="WP_379983064.1">
    <property type="nucleotide sequence ID" value="NZ_JBHSFV010000036.1"/>
</dbReference>
<sequence length="245" mass="28509">MKSRILFLGILAVIGIHTTACKTQNVSNILEENNLQEWFVYANYGEKNSWTLYEDKMIFKSPWNTESPKGIDTVDVYSENKLPPNHVVVRNNRKKEPYAVLKIIKASDGKKIGMTPIVSGMSILEVVDKFHTEEIPNWIDLRQRYWYSKEMIAAIDAAPGLDKVTAKDMLTALQWREPLAEKLQAYLEDTKGARSHMIYRFVENYRNDQLIELGYNPYKQVLFNLEEQFKDAPEVLKLLKEEIKF</sequence>
<comment type="caution">
    <text evidence="1">The sequence shown here is derived from an EMBL/GenBank/DDBJ whole genome shotgun (WGS) entry which is preliminary data.</text>
</comment>
<protein>
    <submittedName>
        <fullName evidence="1">Uncharacterized protein</fullName>
    </submittedName>
</protein>
<accession>A0ABV9I3C1</accession>
<dbReference type="EMBL" id="JBHSFV010000036">
    <property type="protein sequence ID" value="MFC4636684.1"/>
    <property type="molecule type" value="Genomic_DNA"/>
</dbReference>
<name>A0ABV9I3C1_9FLAO</name>
<dbReference type="Proteomes" id="UP001596043">
    <property type="component" value="Unassembled WGS sequence"/>
</dbReference>
<evidence type="ECO:0000313" key="2">
    <source>
        <dbReference type="Proteomes" id="UP001596043"/>
    </source>
</evidence>
<evidence type="ECO:0000313" key="1">
    <source>
        <dbReference type="EMBL" id="MFC4636684.1"/>
    </source>
</evidence>
<gene>
    <name evidence="1" type="ORF">ACFO3O_22485</name>
</gene>